<dbReference type="AlphaFoldDB" id="A0A819U190"/>
<proteinExistence type="predicted"/>
<feature type="non-terminal residue" evidence="1">
    <location>
        <position position="1"/>
    </location>
</feature>
<sequence length="108" mass="12753">TRFGLLEVFTKYPAYTEASDRIFAILGERHVQREAFWRSHVEDILNNNRLKDLSRRFQTRPSMNDTNSEILYPIGRRSDTYSETSKHYSKAVRTFAKRLCKRNPALTP</sequence>
<name>A0A819U190_9BILA</name>
<organism evidence="1 2">
    <name type="scientific">Rotaria magnacalcarata</name>
    <dbReference type="NCBI Taxonomy" id="392030"/>
    <lineage>
        <taxon>Eukaryota</taxon>
        <taxon>Metazoa</taxon>
        <taxon>Spiralia</taxon>
        <taxon>Gnathifera</taxon>
        <taxon>Rotifera</taxon>
        <taxon>Eurotatoria</taxon>
        <taxon>Bdelloidea</taxon>
        <taxon>Philodinida</taxon>
        <taxon>Philodinidae</taxon>
        <taxon>Rotaria</taxon>
    </lineage>
</organism>
<dbReference type="EMBL" id="CAJOBF010003349">
    <property type="protein sequence ID" value="CAF4086748.1"/>
    <property type="molecule type" value="Genomic_DNA"/>
</dbReference>
<dbReference type="Proteomes" id="UP000663842">
    <property type="component" value="Unassembled WGS sequence"/>
</dbReference>
<evidence type="ECO:0000313" key="2">
    <source>
        <dbReference type="Proteomes" id="UP000663842"/>
    </source>
</evidence>
<comment type="caution">
    <text evidence="1">The sequence shown here is derived from an EMBL/GenBank/DDBJ whole genome shotgun (WGS) entry which is preliminary data.</text>
</comment>
<accession>A0A819U190</accession>
<gene>
    <name evidence="1" type="ORF">UXM345_LOCUS21417</name>
</gene>
<reference evidence="1" key="1">
    <citation type="submission" date="2021-02" db="EMBL/GenBank/DDBJ databases">
        <authorList>
            <person name="Nowell W R."/>
        </authorList>
    </citation>
    <scope>NUCLEOTIDE SEQUENCE</scope>
</reference>
<protein>
    <submittedName>
        <fullName evidence="1">Uncharacterized protein</fullName>
    </submittedName>
</protein>
<evidence type="ECO:0000313" key="1">
    <source>
        <dbReference type="EMBL" id="CAF4086748.1"/>
    </source>
</evidence>